<feature type="non-terminal residue" evidence="5">
    <location>
        <position position="1"/>
    </location>
</feature>
<comment type="similarity">
    <text evidence="2">Belongs to the bacterial solute-binding protein 2 family.</text>
</comment>
<organism evidence="5">
    <name type="scientific">marine sediment metagenome</name>
    <dbReference type="NCBI Taxonomy" id="412755"/>
    <lineage>
        <taxon>unclassified sequences</taxon>
        <taxon>metagenomes</taxon>
        <taxon>ecological metagenomes</taxon>
    </lineage>
</organism>
<dbReference type="CDD" id="cd19966">
    <property type="entry name" value="PBP1_ABC_sugar_binding-like"/>
    <property type="match status" value="1"/>
</dbReference>
<comment type="subcellular location">
    <subcellularLocation>
        <location evidence="1">Cell envelope</location>
    </subcellularLocation>
</comment>
<name>X1PHM4_9ZZZZ</name>
<keyword evidence="3" id="KW-0732">Signal</keyword>
<dbReference type="InterPro" id="IPR025997">
    <property type="entry name" value="SBP_2_dom"/>
</dbReference>
<protein>
    <recommendedName>
        <fullName evidence="4">Periplasmic binding protein domain-containing protein</fullName>
    </recommendedName>
</protein>
<feature type="non-terminal residue" evidence="5">
    <location>
        <position position="244"/>
    </location>
</feature>
<dbReference type="Pfam" id="PF13407">
    <property type="entry name" value="Peripla_BP_4"/>
    <property type="match status" value="1"/>
</dbReference>
<gene>
    <name evidence="5" type="ORF">S06H3_53235</name>
</gene>
<dbReference type="AlphaFoldDB" id="X1PHM4"/>
<reference evidence="5" key="1">
    <citation type="journal article" date="2014" name="Front. Microbiol.">
        <title>High frequency of phylogenetically diverse reductive dehalogenase-homologous genes in deep subseafloor sedimentary metagenomes.</title>
        <authorList>
            <person name="Kawai M."/>
            <person name="Futagami T."/>
            <person name="Toyoda A."/>
            <person name="Takaki Y."/>
            <person name="Nishi S."/>
            <person name="Hori S."/>
            <person name="Arai W."/>
            <person name="Tsubouchi T."/>
            <person name="Morono Y."/>
            <person name="Uchiyama I."/>
            <person name="Ito T."/>
            <person name="Fujiyama A."/>
            <person name="Inagaki F."/>
            <person name="Takami H."/>
        </authorList>
    </citation>
    <scope>NUCLEOTIDE SEQUENCE</scope>
    <source>
        <strain evidence="5">Expedition CK06-06</strain>
    </source>
</reference>
<proteinExistence type="inferred from homology"/>
<dbReference type="InterPro" id="IPR028082">
    <property type="entry name" value="Peripla_BP_I"/>
</dbReference>
<dbReference type="Gene3D" id="3.40.50.2300">
    <property type="match status" value="2"/>
</dbReference>
<dbReference type="PANTHER" id="PTHR46847">
    <property type="entry name" value="D-ALLOSE-BINDING PERIPLASMIC PROTEIN-RELATED"/>
    <property type="match status" value="1"/>
</dbReference>
<dbReference type="GO" id="GO:0030246">
    <property type="term" value="F:carbohydrate binding"/>
    <property type="evidence" value="ECO:0007669"/>
    <property type="project" value="UniProtKB-ARBA"/>
</dbReference>
<evidence type="ECO:0000259" key="4">
    <source>
        <dbReference type="Pfam" id="PF13407"/>
    </source>
</evidence>
<evidence type="ECO:0000256" key="1">
    <source>
        <dbReference type="ARBA" id="ARBA00004196"/>
    </source>
</evidence>
<dbReference type="PANTHER" id="PTHR46847:SF1">
    <property type="entry name" value="D-ALLOSE-BINDING PERIPLASMIC PROTEIN-RELATED"/>
    <property type="match status" value="1"/>
</dbReference>
<dbReference type="GO" id="GO:0030313">
    <property type="term" value="C:cell envelope"/>
    <property type="evidence" value="ECO:0007669"/>
    <property type="project" value="UniProtKB-SubCell"/>
</dbReference>
<evidence type="ECO:0000313" key="5">
    <source>
        <dbReference type="EMBL" id="GAI55358.1"/>
    </source>
</evidence>
<dbReference type="EMBL" id="BARV01033925">
    <property type="protein sequence ID" value="GAI55358.1"/>
    <property type="molecule type" value="Genomic_DNA"/>
</dbReference>
<feature type="domain" description="Periplasmic binding protein" evidence="4">
    <location>
        <begin position="8"/>
        <end position="235"/>
    </location>
</feature>
<accession>X1PHM4</accession>
<comment type="caution">
    <text evidence="5">The sequence shown here is derived from an EMBL/GenBank/DDBJ whole genome shotgun (WGS) entry which is preliminary data.</text>
</comment>
<sequence>LGDRVEVRYLWSDWSSQKMVDQFQQAVAANPDGIAIMGHPGDEAYRPFVEEAEKQGIIVTSQNTTLPELEKAYSANGFGYVGQGLYESGYTLGEATIRGAGLKAGDRALVWGLLSQPTRGLRTKGAIDAFEEIGVKVDYVEISAEVDKDASMGISVIVGYLQANPDCKVVVTDHGNLTSTQRTYFEAAGLGPDDIYGAGFDLSPATVKSIKSGYTDLVLDQQPFLQGFLPIMQIYLTKMYGFSR</sequence>
<evidence type="ECO:0000256" key="3">
    <source>
        <dbReference type="ARBA" id="ARBA00022729"/>
    </source>
</evidence>
<dbReference type="SUPFAM" id="SSF53822">
    <property type="entry name" value="Periplasmic binding protein-like I"/>
    <property type="match status" value="1"/>
</dbReference>
<evidence type="ECO:0000256" key="2">
    <source>
        <dbReference type="ARBA" id="ARBA00007639"/>
    </source>
</evidence>